<protein>
    <submittedName>
        <fullName evidence="4">YafY family transcriptional regulator</fullName>
    </submittedName>
</protein>
<evidence type="ECO:0000259" key="3">
    <source>
        <dbReference type="PROSITE" id="PS51000"/>
    </source>
</evidence>
<dbReference type="Gene3D" id="1.10.10.10">
    <property type="entry name" value="Winged helix-like DNA-binding domain superfamily/Winged helix DNA-binding domain"/>
    <property type="match status" value="1"/>
</dbReference>
<evidence type="ECO:0000313" key="4">
    <source>
        <dbReference type="EMBL" id="MCU6797938.1"/>
    </source>
</evidence>
<evidence type="ECO:0000313" key="5">
    <source>
        <dbReference type="Proteomes" id="UP001652445"/>
    </source>
</evidence>
<dbReference type="InterPro" id="IPR051534">
    <property type="entry name" value="CBASS_pafABC_assoc_protein"/>
</dbReference>
<proteinExistence type="predicted"/>
<dbReference type="InterPro" id="IPR036390">
    <property type="entry name" value="WH_DNA-bd_sf"/>
</dbReference>
<dbReference type="InterPro" id="IPR001034">
    <property type="entry name" value="DeoR_HTH"/>
</dbReference>
<feature type="domain" description="HTH deoR-type" evidence="3">
    <location>
        <begin position="3"/>
        <end position="62"/>
    </location>
</feature>
<dbReference type="EMBL" id="JAOQIO010000124">
    <property type="protein sequence ID" value="MCU6797938.1"/>
    <property type="molecule type" value="Genomic_DNA"/>
</dbReference>
<dbReference type="SUPFAM" id="SSF46785">
    <property type="entry name" value="Winged helix' DNA-binding domain"/>
    <property type="match status" value="1"/>
</dbReference>
<dbReference type="InterPro" id="IPR036388">
    <property type="entry name" value="WH-like_DNA-bd_sf"/>
</dbReference>
<dbReference type="Pfam" id="PF25583">
    <property type="entry name" value="WCX"/>
    <property type="match status" value="1"/>
</dbReference>
<accession>A0ABT2UTE2</accession>
<dbReference type="Pfam" id="PF08279">
    <property type="entry name" value="HTH_11"/>
    <property type="match status" value="1"/>
</dbReference>
<dbReference type="PIRSF" id="PIRSF016838">
    <property type="entry name" value="PafC"/>
    <property type="match status" value="1"/>
</dbReference>
<dbReference type="PROSITE" id="PS52050">
    <property type="entry name" value="WYL"/>
    <property type="match status" value="1"/>
</dbReference>
<evidence type="ECO:0000256" key="1">
    <source>
        <dbReference type="ARBA" id="ARBA00023015"/>
    </source>
</evidence>
<dbReference type="PANTHER" id="PTHR34580:SF9">
    <property type="entry name" value="SLL5097 PROTEIN"/>
    <property type="match status" value="1"/>
</dbReference>
<dbReference type="RefSeq" id="WP_262688635.1">
    <property type="nucleotide sequence ID" value="NZ_JAOQIO010000124.1"/>
</dbReference>
<keyword evidence="2" id="KW-0804">Transcription</keyword>
<dbReference type="InterPro" id="IPR028349">
    <property type="entry name" value="PafC-like"/>
</dbReference>
<organism evidence="4 5">
    <name type="scientific">Paenibacillus baimaensis</name>
    <dbReference type="NCBI Taxonomy" id="2982185"/>
    <lineage>
        <taxon>Bacteria</taxon>
        <taxon>Bacillati</taxon>
        <taxon>Bacillota</taxon>
        <taxon>Bacilli</taxon>
        <taxon>Bacillales</taxon>
        <taxon>Paenibacillaceae</taxon>
        <taxon>Paenibacillus</taxon>
    </lineage>
</organism>
<keyword evidence="5" id="KW-1185">Reference proteome</keyword>
<dbReference type="Proteomes" id="UP001652445">
    <property type="component" value="Unassembled WGS sequence"/>
</dbReference>
<dbReference type="InterPro" id="IPR057727">
    <property type="entry name" value="WCX_dom"/>
</dbReference>
<keyword evidence="1" id="KW-0805">Transcription regulation</keyword>
<dbReference type="Pfam" id="PF13280">
    <property type="entry name" value="WYL"/>
    <property type="match status" value="1"/>
</dbReference>
<evidence type="ECO:0000256" key="2">
    <source>
        <dbReference type="ARBA" id="ARBA00023163"/>
    </source>
</evidence>
<name>A0ABT2UTE2_9BACL</name>
<dbReference type="InterPro" id="IPR013196">
    <property type="entry name" value="HTH_11"/>
</dbReference>
<dbReference type="PROSITE" id="PS51000">
    <property type="entry name" value="HTH_DEOR_2"/>
    <property type="match status" value="1"/>
</dbReference>
<sequence length="322" mass="37397">MAKSKRVIELMIAINQRKKFTARELADEFEVSIRTIMRDLQVLSELGVPLYTEYGPHGGYRVLRERQLPPITFSEQEAVAIFFAYQSLQHYGALPFAEESITALNKFYYYLPDDTKSKIDKMKQRVVFWTPKRQAPTPYLQALLDAALQQQPMQIVYDSKDGANQRTIQPIGVYSYNGYWYCPGYCFWKERYLLFRIDRVLSAEAATDGHRTVDLSGFSIMDWFKPPEEQPVITEEHIQIEAVLTSDGVRRCQWEAWNHTDMEVHEDGTGTVRMFIRPNEVDYFASYFLGFGPEVKVNQPAQLVELMQTLVVRMAQLYAPPK</sequence>
<dbReference type="InterPro" id="IPR026881">
    <property type="entry name" value="WYL_dom"/>
</dbReference>
<dbReference type="PANTHER" id="PTHR34580">
    <property type="match status" value="1"/>
</dbReference>
<reference evidence="4 5" key="1">
    <citation type="submission" date="2022-09" db="EMBL/GenBank/DDBJ databases">
        <authorList>
            <person name="Han X.L."/>
            <person name="Wang Q."/>
            <person name="Lu T."/>
        </authorList>
    </citation>
    <scope>NUCLEOTIDE SEQUENCE [LARGE SCALE GENOMIC DNA]</scope>
    <source>
        <strain evidence="4 5">WQ 127069</strain>
    </source>
</reference>
<comment type="caution">
    <text evidence="4">The sequence shown here is derived from an EMBL/GenBank/DDBJ whole genome shotgun (WGS) entry which is preliminary data.</text>
</comment>
<gene>
    <name evidence="4" type="ORF">OB236_38020</name>
</gene>